<comment type="caution">
    <text evidence="2">The sequence shown here is derived from an EMBL/GenBank/DDBJ whole genome shotgun (WGS) entry which is preliminary data.</text>
</comment>
<accession>A0A562ZTK8</accession>
<gene>
    <name evidence="2" type="ORF">FN976_08110</name>
</gene>
<dbReference type="EMBL" id="VOBQ01000005">
    <property type="protein sequence ID" value="TWO71942.1"/>
    <property type="molecule type" value="Genomic_DNA"/>
</dbReference>
<dbReference type="RefSeq" id="WP_145892501.1">
    <property type="nucleotide sequence ID" value="NZ_VOBQ01000005.1"/>
</dbReference>
<dbReference type="OrthoDB" id="8565768at2"/>
<proteinExistence type="predicted"/>
<sequence>MKNILLFIAVALLAGCASVVKVEGDQVVADRLNVKVGEAWNKMPYSHGPFETWTREGPNLDQLRFWAGIKSGQALAKEQRVPSGQTAPRVPTYTSGMAADQLVNLFETMYASDGSLVKVVRTESSTFAGAPGWRFEFTITRKGDDLLMRGVGWVSVRNNELFAATFTAPQLTFFPRLVPKVESVVASARIKG</sequence>
<dbReference type="AlphaFoldDB" id="A0A562ZTK8"/>
<dbReference type="Proteomes" id="UP000318199">
    <property type="component" value="Unassembled WGS sequence"/>
</dbReference>
<keyword evidence="3" id="KW-1185">Reference proteome</keyword>
<organism evidence="2 3">
    <name type="scientific">Caenimonas sedimenti</name>
    <dbReference type="NCBI Taxonomy" id="2596921"/>
    <lineage>
        <taxon>Bacteria</taxon>
        <taxon>Pseudomonadati</taxon>
        <taxon>Pseudomonadota</taxon>
        <taxon>Betaproteobacteria</taxon>
        <taxon>Burkholderiales</taxon>
        <taxon>Comamonadaceae</taxon>
        <taxon>Caenimonas</taxon>
    </lineage>
</organism>
<evidence type="ECO:0000256" key="1">
    <source>
        <dbReference type="SAM" id="SignalP"/>
    </source>
</evidence>
<feature type="signal peptide" evidence="1">
    <location>
        <begin position="1"/>
        <end position="22"/>
    </location>
</feature>
<reference evidence="2 3" key="1">
    <citation type="submission" date="2019-07" db="EMBL/GenBank/DDBJ databases">
        <title>Caenimonas sedimenti sp. nov., isolated from activated sludge.</title>
        <authorList>
            <person name="Xu J."/>
        </authorList>
    </citation>
    <scope>NUCLEOTIDE SEQUENCE [LARGE SCALE GENOMIC DNA]</scope>
    <source>
        <strain evidence="2 3">HX-9-20</strain>
    </source>
</reference>
<name>A0A562ZTK8_9BURK</name>
<evidence type="ECO:0000313" key="3">
    <source>
        <dbReference type="Proteomes" id="UP000318199"/>
    </source>
</evidence>
<protein>
    <recommendedName>
        <fullName evidence="4">DUF1795 domain-containing protein</fullName>
    </recommendedName>
</protein>
<evidence type="ECO:0000313" key="2">
    <source>
        <dbReference type="EMBL" id="TWO71942.1"/>
    </source>
</evidence>
<feature type="chain" id="PRO_5021751154" description="DUF1795 domain-containing protein" evidence="1">
    <location>
        <begin position="23"/>
        <end position="192"/>
    </location>
</feature>
<dbReference type="PROSITE" id="PS51257">
    <property type="entry name" value="PROKAR_LIPOPROTEIN"/>
    <property type="match status" value="1"/>
</dbReference>
<keyword evidence="1" id="KW-0732">Signal</keyword>
<evidence type="ECO:0008006" key="4">
    <source>
        <dbReference type="Google" id="ProtNLM"/>
    </source>
</evidence>